<dbReference type="AlphaFoldDB" id="A0A0R2ACW2"/>
<gene>
    <name evidence="1" type="ORF">FC14_GL001908</name>
</gene>
<proteinExistence type="predicted"/>
<protein>
    <submittedName>
        <fullName evidence="1">Uncharacterized protein</fullName>
    </submittedName>
</protein>
<evidence type="ECO:0000313" key="2">
    <source>
        <dbReference type="Proteomes" id="UP000051008"/>
    </source>
</evidence>
<keyword evidence="2" id="KW-1185">Reference proteome</keyword>
<dbReference type="Proteomes" id="UP000051008">
    <property type="component" value="Unassembled WGS sequence"/>
</dbReference>
<dbReference type="PATRIC" id="fig|1423718.3.peg.1978"/>
<evidence type="ECO:0000313" key="1">
    <source>
        <dbReference type="EMBL" id="KRM64450.1"/>
    </source>
</evidence>
<sequence length="52" mass="6445">MDLRKKLARKWRQATIKDHLVFSWVFNDHPELLEELLKLWVPWLKVRQNCQS</sequence>
<dbReference type="EMBL" id="AYYP01000032">
    <property type="protein sequence ID" value="KRM64450.1"/>
    <property type="molecule type" value="Genomic_DNA"/>
</dbReference>
<accession>A0A0R2ACW2</accession>
<organism evidence="1 2">
    <name type="scientific">Ligilactobacillus agilis DSM 20509</name>
    <dbReference type="NCBI Taxonomy" id="1423718"/>
    <lineage>
        <taxon>Bacteria</taxon>
        <taxon>Bacillati</taxon>
        <taxon>Bacillota</taxon>
        <taxon>Bacilli</taxon>
        <taxon>Lactobacillales</taxon>
        <taxon>Lactobacillaceae</taxon>
        <taxon>Ligilactobacillus</taxon>
    </lineage>
</organism>
<comment type="caution">
    <text evidence="1">The sequence shown here is derived from an EMBL/GenBank/DDBJ whole genome shotgun (WGS) entry which is preliminary data.</text>
</comment>
<name>A0A0R2ACW2_9LACO</name>
<reference evidence="1 2" key="1">
    <citation type="journal article" date="2015" name="Genome Announc.">
        <title>Expanding the biotechnology potential of lactobacilli through comparative genomics of 213 strains and associated genera.</title>
        <authorList>
            <person name="Sun Z."/>
            <person name="Harris H.M."/>
            <person name="McCann A."/>
            <person name="Guo C."/>
            <person name="Argimon S."/>
            <person name="Zhang W."/>
            <person name="Yang X."/>
            <person name="Jeffery I.B."/>
            <person name="Cooney J.C."/>
            <person name="Kagawa T.F."/>
            <person name="Liu W."/>
            <person name="Song Y."/>
            <person name="Salvetti E."/>
            <person name="Wrobel A."/>
            <person name="Rasinkangas P."/>
            <person name="Parkhill J."/>
            <person name="Rea M.C."/>
            <person name="O'Sullivan O."/>
            <person name="Ritari J."/>
            <person name="Douillard F.P."/>
            <person name="Paul Ross R."/>
            <person name="Yang R."/>
            <person name="Briner A.E."/>
            <person name="Felis G.E."/>
            <person name="de Vos W.M."/>
            <person name="Barrangou R."/>
            <person name="Klaenhammer T.R."/>
            <person name="Caufield P.W."/>
            <person name="Cui Y."/>
            <person name="Zhang H."/>
            <person name="O'Toole P.W."/>
        </authorList>
    </citation>
    <scope>NUCLEOTIDE SEQUENCE [LARGE SCALE GENOMIC DNA]</scope>
    <source>
        <strain evidence="1 2">DSM 20509</strain>
    </source>
</reference>